<dbReference type="NCBIfam" id="TIGR00745">
    <property type="entry name" value="apbA_panE"/>
    <property type="match status" value="1"/>
</dbReference>
<dbReference type="PANTHER" id="PTHR21708">
    <property type="entry name" value="PROBABLE 2-DEHYDROPANTOATE 2-REDUCTASE"/>
    <property type="match status" value="1"/>
</dbReference>
<gene>
    <name evidence="7" type="ORF">LQE92_09680</name>
</gene>
<dbReference type="InterPro" id="IPR013328">
    <property type="entry name" value="6PGD_dom2"/>
</dbReference>
<dbReference type="GO" id="GO:0015940">
    <property type="term" value="P:pantothenate biosynthetic process"/>
    <property type="evidence" value="ECO:0007669"/>
    <property type="project" value="UniProtKB-KW"/>
</dbReference>
<evidence type="ECO:0000313" key="7">
    <source>
        <dbReference type="EMBL" id="MCD2492897.1"/>
    </source>
</evidence>
<dbReference type="Gene3D" id="3.40.50.720">
    <property type="entry name" value="NAD(P)-binding Rossmann-like Domain"/>
    <property type="match status" value="1"/>
</dbReference>
<evidence type="ECO:0000313" key="8">
    <source>
        <dbReference type="Proteomes" id="UP001299265"/>
    </source>
</evidence>
<organism evidence="7 8">
    <name type="scientific">Lientehia hominis</name>
    <dbReference type="NCBI Taxonomy" id="2897778"/>
    <lineage>
        <taxon>Bacteria</taxon>
        <taxon>Bacillati</taxon>
        <taxon>Bacillota</taxon>
        <taxon>Clostridia</taxon>
        <taxon>Lachnospirales</taxon>
        <taxon>Lachnospiraceae</taxon>
        <taxon>Lientehia</taxon>
    </lineage>
</organism>
<dbReference type="InterPro" id="IPR013332">
    <property type="entry name" value="KPR_N"/>
</dbReference>
<protein>
    <recommendedName>
        <fullName evidence="4">2-dehydropantoate 2-reductase</fullName>
        <ecNumber evidence="4">1.1.1.169</ecNumber>
    </recommendedName>
    <alternativeName>
        <fullName evidence="4">Ketopantoate reductase</fullName>
    </alternativeName>
</protein>
<proteinExistence type="inferred from homology"/>
<name>A0AAP2WA76_9FIRM</name>
<accession>A0AAP2WA76</accession>
<keyword evidence="4" id="KW-0566">Pantothenate biosynthesis</keyword>
<dbReference type="InterPro" id="IPR036291">
    <property type="entry name" value="NAD(P)-bd_dom_sf"/>
</dbReference>
<dbReference type="PANTHER" id="PTHR21708:SF26">
    <property type="entry name" value="2-DEHYDROPANTOATE 2-REDUCTASE"/>
    <property type="match status" value="1"/>
</dbReference>
<comment type="function">
    <text evidence="4">Catalyzes the NADPH-dependent reduction of ketopantoate into pantoic acid.</text>
</comment>
<dbReference type="InterPro" id="IPR013752">
    <property type="entry name" value="KPA_reductase"/>
</dbReference>
<dbReference type="InterPro" id="IPR003710">
    <property type="entry name" value="ApbA"/>
</dbReference>
<dbReference type="EMBL" id="JAJNOR010000005">
    <property type="protein sequence ID" value="MCD2492897.1"/>
    <property type="molecule type" value="Genomic_DNA"/>
</dbReference>
<dbReference type="EC" id="1.1.1.169" evidence="4"/>
<evidence type="ECO:0000256" key="3">
    <source>
        <dbReference type="ARBA" id="ARBA00023002"/>
    </source>
</evidence>
<reference evidence="7 8" key="1">
    <citation type="submission" date="2021-11" db="EMBL/GenBank/DDBJ databases">
        <title>Lacrimispora sp. nov. NSJ-141 isolated from human feces.</title>
        <authorList>
            <person name="Abdugheni R."/>
        </authorList>
    </citation>
    <scope>NUCLEOTIDE SEQUENCE [LARGE SCALE GENOMIC DNA]</scope>
    <source>
        <strain evidence="7 8">NSJ-141</strain>
    </source>
</reference>
<comment type="catalytic activity">
    <reaction evidence="4">
        <text>(R)-pantoate + NADP(+) = 2-dehydropantoate + NADPH + H(+)</text>
        <dbReference type="Rhea" id="RHEA:16233"/>
        <dbReference type="ChEBI" id="CHEBI:11561"/>
        <dbReference type="ChEBI" id="CHEBI:15378"/>
        <dbReference type="ChEBI" id="CHEBI:15980"/>
        <dbReference type="ChEBI" id="CHEBI:57783"/>
        <dbReference type="ChEBI" id="CHEBI:58349"/>
        <dbReference type="EC" id="1.1.1.169"/>
    </reaction>
</comment>
<comment type="pathway">
    <text evidence="4">Cofactor biosynthesis; (R)-pantothenate biosynthesis; (R)-pantoate from 3-methyl-2-oxobutanoate: step 2/2.</text>
</comment>
<dbReference type="GO" id="GO:0005737">
    <property type="term" value="C:cytoplasm"/>
    <property type="evidence" value="ECO:0007669"/>
    <property type="project" value="TreeGrafter"/>
</dbReference>
<evidence type="ECO:0000259" key="6">
    <source>
        <dbReference type="Pfam" id="PF08546"/>
    </source>
</evidence>
<feature type="domain" description="Ketopantoate reductase C-terminal" evidence="6">
    <location>
        <begin position="178"/>
        <end position="299"/>
    </location>
</feature>
<keyword evidence="8" id="KW-1185">Reference proteome</keyword>
<dbReference type="GO" id="GO:0008677">
    <property type="term" value="F:2-dehydropantoate 2-reductase activity"/>
    <property type="evidence" value="ECO:0007669"/>
    <property type="project" value="UniProtKB-EC"/>
</dbReference>
<evidence type="ECO:0000256" key="2">
    <source>
        <dbReference type="ARBA" id="ARBA00022857"/>
    </source>
</evidence>
<dbReference type="Pfam" id="PF02558">
    <property type="entry name" value="ApbA"/>
    <property type="match status" value="1"/>
</dbReference>
<evidence type="ECO:0000259" key="5">
    <source>
        <dbReference type="Pfam" id="PF02558"/>
    </source>
</evidence>
<dbReference type="InterPro" id="IPR008927">
    <property type="entry name" value="6-PGluconate_DH-like_C_sf"/>
</dbReference>
<dbReference type="InterPro" id="IPR051402">
    <property type="entry name" value="KPR-Related"/>
</dbReference>
<dbReference type="SUPFAM" id="SSF48179">
    <property type="entry name" value="6-phosphogluconate dehydrogenase C-terminal domain-like"/>
    <property type="match status" value="1"/>
</dbReference>
<evidence type="ECO:0000256" key="4">
    <source>
        <dbReference type="RuleBase" id="RU362068"/>
    </source>
</evidence>
<keyword evidence="2 4" id="KW-0521">NADP</keyword>
<keyword evidence="3 4" id="KW-0560">Oxidoreductase</keyword>
<comment type="similarity">
    <text evidence="1 4">Belongs to the ketopantoate reductase family.</text>
</comment>
<dbReference type="RefSeq" id="WP_231062777.1">
    <property type="nucleotide sequence ID" value="NZ_JAJNOR010000005.1"/>
</dbReference>
<evidence type="ECO:0000256" key="1">
    <source>
        <dbReference type="ARBA" id="ARBA00007870"/>
    </source>
</evidence>
<dbReference type="SUPFAM" id="SSF51735">
    <property type="entry name" value="NAD(P)-binding Rossmann-fold domains"/>
    <property type="match status" value="1"/>
</dbReference>
<comment type="caution">
    <text evidence="7">The sequence shown here is derived from an EMBL/GenBank/DDBJ whole genome shotgun (WGS) entry which is preliminary data.</text>
</comment>
<dbReference type="AlphaFoldDB" id="A0AAP2WA76"/>
<dbReference type="Pfam" id="PF08546">
    <property type="entry name" value="ApbA_C"/>
    <property type="match status" value="1"/>
</dbReference>
<dbReference type="Gene3D" id="1.10.1040.10">
    <property type="entry name" value="N-(1-d-carboxylethyl)-l-norvaline Dehydrogenase, domain 2"/>
    <property type="match status" value="1"/>
</dbReference>
<feature type="domain" description="Ketopantoate reductase N-terminal" evidence="5">
    <location>
        <begin position="7"/>
        <end position="150"/>
    </location>
</feature>
<dbReference type="Proteomes" id="UP001299265">
    <property type="component" value="Unassembled WGS sequence"/>
</dbReference>
<sequence length="312" mass="35413">MKIQNAALIGLGAMGSFFAPRIEQYLGRQNFQVIASGKRKERLEKQGVTINGVNYRFTVRQPEEQGPKADLIIMAMKDMGLDQAIEDIRNLVGENTQILCVMNGIDSEERVAAAYGWEHVLYSYMRMSIVMKDGAADFDPYWGKVHFGEAENEELTPRTERIRDFFENCDIPYEIDTDMKRGIWFKYMCNVGENLTCALLGIPFGAFRSSDSANAIRRGAMREVMEVANKKGIPLTEQDIEDQEATVRNIPYTNKPSTLQDLEGKKKTEVEMFAGTVVRLGKELGVPTPISWMFYHGIKVCEEKNEGKFDMK</sequence>